<keyword evidence="1" id="KW-1133">Transmembrane helix</keyword>
<feature type="transmembrane region" description="Helical" evidence="1">
    <location>
        <begin position="202"/>
        <end position="220"/>
    </location>
</feature>
<evidence type="ECO:0000313" key="3">
    <source>
        <dbReference type="EMBL" id="PPK91916.1"/>
    </source>
</evidence>
<reference evidence="3 4" key="1">
    <citation type="submission" date="2018-02" db="EMBL/GenBank/DDBJ databases">
        <title>Genomic Encyclopedia of Archaeal and Bacterial Type Strains, Phase II (KMG-II): from individual species to whole genera.</title>
        <authorList>
            <person name="Goeker M."/>
        </authorList>
    </citation>
    <scope>NUCLEOTIDE SEQUENCE [LARGE SCALE GENOMIC DNA]</scope>
    <source>
        <strain evidence="3 4">DSM 22857</strain>
    </source>
</reference>
<feature type="transmembrane region" description="Helical" evidence="1">
    <location>
        <begin position="409"/>
        <end position="429"/>
    </location>
</feature>
<proteinExistence type="predicted"/>
<dbReference type="InterPro" id="IPR044049">
    <property type="entry name" value="EccD_transm"/>
</dbReference>
<dbReference type="Gene3D" id="3.10.20.90">
    <property type="entry name" value="Phosphatidylinositol 3-kinase Catalytic Subunit, Chain A, domain 1"/>
    <property type="match status" value="1"/>
</dbReference>
<evidence type="ECO:0000256" key="1">
    <source>
        <dbReference type="SAM" id="Phobius"/>
    </source>
</evidence>
<feature type="transmembrane region" description="Helical" evidence="1">
    <location>
        <begin position="173"/>
        <end position="190"/>
    </location>
</feature>
<dbReference type="Pfam" id="PF08817">
    <property type="entry name" value="YukD"/>
    <property type="match status" value="1"/>
</dbReference>
<evidence type="ECO:0000313" key="4">
    <source>
        <dbReference type="Proteomes" id="UP000239485"/>
    </source>
</evidence>
<sequence>MSATSDLTTSGNGHNPWLNEVASLGGDDACSATRMHWLNVKVVTPTGALDITLPDSRPVAEIIDELTSRLAPGAPLSAPAGGWHLHRLGGAAFRPGQPLAALKLRDGDVLYLSAERTPDPARPVDDRLLVMAEGAGLAGRWNPRSMSAFATAATALTAAAAVAAAHLALPGVAALPLVLAAGLLTAAVALRRTRTAAGEAAALASLPAWAGAGLSAATFWSAGVAAHATLAGVGLLLGALAAAAVAPQRMPWWSFTWAAAGVTAALATLSGTRALALGQAAAITAVMLLLLSAALPWLITRSGVWSAPARRAGTTDAAGLRVLARAHRQLLNAVTAAFSAGIAACAALLIFSGDPLQQGLAAALAVVTGLRARRSSFAVESGSMLAAALTSSLLLLSVLAVHADLRLRLLVLAAALLLLVLLLATVAALQAGAGTARADAATAGLARFATPRLRRALDVSEVIVAITIMPLLLGALGVYTAAANTGAQL</sequence>
<dbReference type="InterPro" id="IPR024962">
    <property type="entry name" value="YukD-like"/>
</dbReference>
<feature type="transmembrane region" description="Helical" evidence="1">
    <location>
        <begin position="462"/>
        <end position="482"/>
    </location>
</feature>
<feature type="transmembrane region" description="Helical" evidence="1">
    <location>
        <begin position="384"/>
        <end position="403"/>
    </location>
</feature>
<feature type="domain" description="EccD-like transmembrane" evidence="2">
    <location>
        <begin position="148"/>
        <end position="482"/>
    </location>
</feature>
<keyword evidence="1" id="KW-0472">Membrane</keyword>
<feature type="transmembrane region" description="Helical" evidence="1">
    <location>
        <begin position="148"/>
        <end position="167"/>
    </location>
</feature>
<keyword evidence="4" id="KW-1185">Reference proteome</keyword>
<comment type="caution">
    <text evidence="3">The sequence shown here is derived from an EMBL/GenBank/DDBJ whole genome shotgun (WGS) entry which is preliminary data.</text>
</comment>
<evidence type="ECO:0000259" key="2">
    <source>
        <dbReference type="Pfam" id="PF19053"/>
    </source>
</evidence>
<protein>
    <submittedName>
        <fullName evidence="3">Type VII secretion system (Wss) protein YukD</fullName>
    </submittedName>
</protein>
<dbReference type="AlphaFoldDB" id="A0A2S6ICI3"/>
<dbReference type="Proteomes" id="UP000239485">
    <property type="component" value="Unassembled WGS sequence"/>
</dbReference>
<gene>
    <name evidence="3" type="ORF">CLV92_12035</name>
</gene>
<dbReference type="Pfam" id="PF19053">
    <property type="entry name" value="EccD"/>
    <property type="match status" value="1"/>
</dbReference>
<feature type="transmembrane region" description="Helical" evidence="1">
    <location>
        <begin position="330"/>
        <end position="350"/>
    </location>
</feature>
<name>A0A2S6ICI3_9ACTN</name>
<accession>A0A2S6ICI3</accession>
<keyword evidence="1" id="KW-0812">Transmembrane</keyword>
<feature type="transmembrane region" description="Helical" evidence="1">
    <location>
        <begin position="252"/>
        <end position="270"/>
    </location>
</feature>
<organism evidence="3 4">
    <name type="scientific">Kineococcus xinjiangensis</name>
    <dbReference type="NCBI Taxonomy" id="512762"/>
    <lineage>
        <taxon>Bacteria</taxon>
        <taxon>Bacillati</taxon>
        <taxon>Actinomycetota</taxon>
        <taxon>Actinomycetes</taxon>
        <taxon>Kineosporiales</taxon>
        <taxon>Kineosporiaceae</taxon>
        <taxon>Kineococcus</taxon>
    </lineage>
</organism>
<dbReference type="EMBL" id="PTJD01000020">
    <property type="protein sequence ID" value="PPK91916.1"/>
    <property type="molecule type" value="Genomic_DNA"/>
</dbReference>
<feature type="transmembrane region" description="Helical" evidence="1">
    <location>
        <begin position="276"/>
        <end position="299"/>
    </location>
</feature>
<feature type="transmembrane region" description="Helical" evidence="1">
    <location>
        <begin position="226"/>
        <end position="245"/>
    </location>
</feature>